<reference evidence="1 2" key="1">
    <citation type="submission" date="2009-10" db="EMBL/GenBank/DDBJ databases">
        <authorList>
            <consortium name="Los Alamos National Laboratory (LANL)"/>
            <consortium name="National Microbial Pathogen Data Resource (NMPDR)"/>
            <person name="Saunders E.H."/>
            <person name="Munk A.C."/>
            <person name="Tapia R."/>
            <person name="Green L."/>
            <person name="Rogers Y."/>
            <person name="Detter J.C."/>
            <person name="Bruce D."/>
            <person name="Brettin T.S."/>
            <person name="Colwell R.R."/>
            <person name="Huq A."/>
            <person name="Grim C.J."/>
            <person name="Hasan N.A."/>
            <person name="Bartels D."/>
            <person name="Vonstein V."/>
        </authorList>
    </citation>
    <scope>NUCLEOTIDE SEQUENCE [LARGE SCALE GENOMIC DNA]</scope>
    <source>
        <strain evidence="1 2">CIP 101886</strain>
    </source>
</reference>
<evidence type="ECO:0000313" key="2">
    <source>
        <dbReference type="Proteomes" id="UP000003604"/>
    </source>
</evidence>
<protein>
    <submittedName>
        <fullName evidence="1">Uncharacterized protein</fullName>
    </submittedName>
</protein>
<organism evidence="1 2">
    <name type="scientific">Grimontia hollisae CIP 101886</name>
    <dbReference type="NCBI Taxonomy" id="675812"/>
    <lineage>
        <taxon>Bacteria</taxon>
        <taxon>Pseudomonadati</taxon>
        <taxon>Pseudomonadota</taxon>
        <taxon>Gammaproteobacteria</taxon>
        <taxon>Vibrionales</taxon>
        <taxon>Vibrionaceae</taxon>
        <taxon>Grimontia</taxon>
    </lineage>
</organism>
<dbReference type="EMBL" id="ADAQ01000011">
    <property type="protein sequence ID" value="EEY72808.1"/>
    <property type="molecule type" value="Genomic_DNA"/>
</dbReference>
<evidence type="ECO:0000313" key="1">
    <source>
        <dbReference type="EMBL" id="EEY72808.1"/>
    </source>
</evidence>
<proteinExistence type="predicted"/>
<comment type="caution">
    <text evidence="1">The sequence shown here is derived from an EMBL/GenBank/DDBJ whole genome shotgun (WGS) entry which is preliminary data.</text>
</comment>
<sequence>MRLTQTGRLPKVDVELAEKNTSRKSQYCVGIAANSANFFKMMQVATLKINMK</sequence>
<dbReference type="Proteomes" id="UP000003604">
    <property type="component" value="Unassembled WGS sequence"/>
</dbReference>
<dbReference type="AlphaFoldDB" id="D0I839"/>
<name>D0I839_GRIHO</name>
<gene>
    <name evidence="1" type="ORF">VHA_001914</name>
</gene>
<accession>D0I839</accession>
<keyword evidence="2" id="KW-1185">Reference proteome</keyword>